<dbReference type="PIRSF" id="PIRSF018266">
    <property type="entry name" value="FecR"/>
    <property type="match status" value="1"/>
</dbReference>
<keyword evidence="1" id="KW-1133">Transmembrane helix</keyword>
<evidence type="ECO:0000259" key="2">
    <source>
        <dbReference type="Pfam" id="PF04773"/>
    </source>
</evidence>
<accession>A0ABV8T6A1</accession>
<name>A0ABV8T6A1_9GAMM</name>
<gene>
    <name evidence="3" type="ORF">ACFPN2_38120</name>
</gene>
<organism evidence="3 4">
    <name type="scientific">Steroidobacter flavus</name>
    <dbReference type="NCBI Taxonomy" id="1842136"/>
    <lineage>
        <taxon>Bacteria</taxon>
        <taxon>Pseudomonadati</taxon>
        <taxon>Pseudomonadota</taxon>
        <taxon>Gammaproteobacteria</taxon>
        <taxon>Steroidobacterales</taxon>
        <taxon>Steroidobacteraceae</taxon>
        <taxon>Steroidobacter</taxon>
    </lineage>
</organism>
<dbReference type="Gene3D" id="2.60.120.1440">
    <property type="match status" value="1"/>
</dbReference>
<keyword evidence="4" id="KW-1185">Reference proteome</keyword>
<evidence type="ECO:0000313" key="3">
    <source>
        <dbReference type="EMBL" id="MFC4314942.1"/>
    </source>
</evidence>
<keyword evidence="1" id="KW-0472">Membrane</keyword>
<comment type="caution">
    <text evidence="3">The sequence shown here is derived from an EMBL/GenBank/DDBJ whole genome shotgun (WGS) entry which is preliminary data.</text>
</comment>
<proteinExistence type="predicted"/>
<keyword evidence="1" id="KW-0812">Transmembrane</keyword>
<evidence type="ECO:0000313" key="4">
    <source>
        <dbReference type="Proteomes" id="UP001595904"/>
    </source>
</evidence>
<feature type="domain" description="FecR protein" evidence="2">
    <location>
        <begin position="127"/>
        <end position="218"/>
    </location>
</feature>
<dbReference type="PANTHER" id="PTHR30273">
    <property type="entry name" value="PERIPLASMIC SIGNAL SENSOR AND SIGMA FACTOR ACTIVATOR FECR-RELATED"/>
    <property type="match status" value="1"/>
</dbReference>
<dbReference type="Proteomes" id="UP001595904">
    <property type="component" value="Unassembled WGS sequence"/>
</dbReference>
<dbReference type="EMBL" id="JBHSDU010000015">
    <property type="protein sequence ID" value="MFC4314942.1"/>
    <property type="molecule type" value="Genomic_DNA"/>
</dbReference>
<dbReference type="PANTHER" id="PTHR30273:SF2">
    <property type="entry name" value="PROTEIN FECR"/>
    <property type="match status" value="1"/>
</dbReference>
<dbReference type="InterPro" id="IPR012373">
    <property type="entry name" value="Ferrdict_sens_TM"/>
</dbReference>
<dbReference type="InterPro" id="IPR006860">
    <property type="entry name" value="FecR"/>
</dbReference>
<protein>
    <submittedName>
        <fullName evidence="3">FecR family protein</fullName>
    </submittedName>
</protein>
<reference evidence="4" key="1">
    <citation type="journal article" date="2019" name="Int. J. Syst. Evol. Microbiol.">
        <title>The Global Catalogue of Microorganisms (GCM) 10K type strain sequencing project: providing services to taxonomists for standard genome sequencing and annotation.</title>
        <authorList>
            <consortium name="The Broad Institute Genomics Platform"/>
            <consortium name="The Broad Institute Genome Sequencing Center for Infectious Disease"/>
            <person name="Wu L."/>
            <person name="Ma J."/>
        </authorList>
    </citation>
    <scope>NUCLEOTIDE SEQUENCE [LARGE SCALE GENOMIC DNA]</scope>
    <source>
        <strain evidence="4">CGMCC 1.10759</strain>
    </source>
</reference>
<evidence type="ECO:0000256" key="1">
    <source>
        <dbReference type="SAM" id="Phobius"/>
    </source>
</evidence>
<dbReference type="Pfam" id="PF04773">
    <property type="entry name" value="FecR"/>
    <property type="match status" value="1"/>
</dbReference>
<feature type="transmembrane region" description="Helical" evidence="1">
    <location>
        <begin position="99"/>
        <end position="120"/>
    </location>
</feature>
<dbReference type="RefSeq" id="WP_380606529.1">
    <property type="nucleotide sequence ID" value="NZ_JBHSDU010000015.1"/>
</dbReference>
<sequence length="359" mass="40327">MASQEAAYWYIRCMDEPVMKANDRRLLLRWLRRSPENIAEFLRIIQIEGCHLQHPLLDVLKEAEQSNVYDIGTREQVSNYEYNPSPSVAETVRTKLPAAWAFAAMIAVLAVVLGFGFAFLENSPNRTVTTVASQWQHMTLDDGSTVHMDARTKVKIEFSDERRLVHLLEGRAVFEVAKDKARPFTVRTHIVDVTAVGTRFEVAINPGVTTTVSEGVVRVTPHGKLDDEKTMKLLYAGEELHVFNSNAGKEERAFGGGGGYVDLSKMEAIKVDAELKLQWTNGWLTLSGGEPIGDIVAQFNRRNAIQIKLENDGIATTPLKGNYYRLRLDSPESFVRVLESQEGIVVIRDRGDLVRLKLE</sequence>